<dbReference type="PANTHER" id="PTHR43037:SF1">
    <property type="entry name" value="BLL1128 PROTEIN"/>
    <property type="match status" value="1"/>
</dbReference>
<keyword evidence="1" id="KW-0732">Signal</keyword>
<dbReference type="AlphaFoldDB" id="A0A841PT17"/>
<evidence type="ECO:0000313" key="4">
    <source>
        <dbReference type="EMBL" id="MBB6411505.1"/>
    </source>
</evidence>
<dbReference type="PANTHER" id="PTHR43037">
    <property type="entry name" value="UNNAMED PRODUCT-RELATED"/>
    <property type="match status" value="1"/>
</dbReference>
<dbReference type="NCBIfam" id="TIGR01840">
    <property type="entry name" value="esterase_phb"/>
    <property type="match status" value="1"/>
</dbReference>
<protein>
    <submittedName>
        <fullName evidence="4">Poly(Hydroxyalkanoate) depolymerase family esterase</fullName>
    </submittedName>
</protein>
<keyword evidence="2" id="KW-0378">Hydrolase</keyword>
<evidence type="ECO:0000256" key="3">
    <source>
        <dbReference type="SAM" id="MobiDB-lite"/>
    </source>
</evidence>
<dbReference type="Pfam" id="PF10503">
    <property type="entry name" value="Esterase_PHB"/>
    <property type="match status" value="1"/>
</dbReference>
<dbReference type="GO" id="GO:0016787">
    <property type="term" value="F:hydrolase activity"/>
    <property type="evidence" value="ECO:0007669"/>
    <property type="project" value="UniProtKB-KW"/>
</dbReference>
<organism evidence="4 5">
    <name type="scientific">Mesorhizobium sangaii</name>
    <dbReference type="NCBI Taxonomy" id="505389"/>
    <lineage>
        <taxon>Bacteria</taxon>
        <taxon>Pseudomonadati</taxon>
        <taxon>Pseudomonadota</taxon>
        <taxon>Alphaproteobacteria</taxon>
        <taxon>Hyphomicrobiales</taxon>
        <taxon>Phyllobacteriaceae</taxon>
        <taxon>Mesorhizobium</taxon>
    </lineage>
</organism>
<dbReference type="InterPro" id="IPR050955">
    <property type="entry name" value="Plant_Biomass_Hydrol_Est"/>
</dbReference>
<gene>
    <name evidence="4" type="ORF">HNQ71_004193</name>
</gene>
<feature type="region of interest" description="Disordered" evidence="3">
    <location>
        <begin position="294"/>
        <end position="341"/>
    </location>
</feature>
<dbReference type="Proteomes" id="UP000556329">
    <property type="component" value="Unassembled WGS sequence"/>
</dbReference>
<keyword evidence="5" id="KW-1185">Reference proteome</keyword>
<dbReference type="EMBL" id="JACHEF010000004">
    <property type="protein sequence ID" value="MBB6411505.1"/>
    <property type="molecule type" value="Genomic_DNA"/>
</dbReference>
<evidence type="ECO:0000256" key="1">
    <source>
        <dbReference type="ARBA" id="ARBA00022729"/>
    </source>
</evidence>
<accession>A0A841PT17</accession>
<sequence length="356" mass="37872">MSDIAGFGSNPGALRGRFYVPENLPRGAALVVVLHGCTQTADGYDHGSGWSKLATDQGFAVLFPEQQRGNNPNVCFNWFVPEDITRDRGEVLSIRQMIQAMVTKHGLDHRRIFITGLSAGGAMAAAMLATYPEVFAGGAIIAGLAYGSASTIPEAFDRMRGHGGPSKAELQRRLAEASLHKGTWPKISIWQGSADTTVVPSNADSILAQWQGVHGVGASPTRKETVDRQIRQVWCDVDGNELIEKYTIAGMGHGTPLQTLGDDGLGVAAPFMLDVGISSTRHIADFWGLTSRTEARSGEAPKRSPGKSVRTYAPAENPRAVRADASKAPQPDARGASATGITKVIEDALRAAGLMR</sequence>
<evidence type="ECO:0000256" key="2">
    <source>
        <dbReference type="ARBA" id="ARBA00022801"/>
    </source>
</evidence>
<reference evidence="4 5" key="1">
    <citation type="submission" date="2020-08" db="EMBL/GenBank/DDBJ databases">
        <title>Genomic Encyclopedia of Type Strains, Phase IV (KMG-IV): sequencing the most valuable type-strain genomes for metagenomic binning, comparative biology and taxonomic classification.</title>
        <authorList>
            <person name="Goeker M."/>
        </authorList>
    </citation>
    <scope>NUCLEOTIDE SEQUENCE [LARGE SCALE GENOMIC DNA]</scope>
    <source>
        <strain evidence="4 5">DSM 100039</strain>
    </source>
</reference>
<dbReference type="GO" id="GO:0005576">
    <property type="term" value="C:extracellular region"/>
    <property type="evidence" value="ECO:0007669"/>
    <property type="project" value="InterPro"/>
</dbReference>
<name>A0A841PT17_9HYPH</name>
<dbReference type="Gene3D" id="3.40.50.1820">
    <property type="entry name" value="alpha/beta hydrolase"/>
    <property type="match status" value="1"/>
</dbReference>
<proteinExistence type="predicted"/>
<dbReference type="InterPro" id="IPR010126">
    <property type="entry name" value="Esterase_phb"/>
</dbReference>
<dbReference type="InterPro" id="IPR029058">
    <property type="entry name" value="AB_hydrolase_fold"/>
</dbReference>
<comment type="caution">
    <text evidence="4">The sequence shown here is derived from an EMBL/GenBank/DDBJ whole genome shotgun (WGS) entry which is preliminary data.</text>
</comment>
<evidence type="ECO:0000313" key="5">
    <source>
        <dbReference type="Proteomes" id="UP000556329"/>
    </source>
</evidence>
<dbReference type="SUPFAM" id="SSF53474">
    <property type="entry name" value="alpha/beta-Hydrolases"/>
    <property type="match status" value="2"/>
</dbReference>